<dbReference type="GO" id="GO:0016020">
    <property type="term" value="C:membrane"/>
    <property type="evidence" value="ECO:0007669"/>
    <property type="project" value="UniProtKB-SubCell"/>
</dbReference>
<dbReference type="EMBL" id="AJWJ01000029">
    <property type="protein sequence ID" value="KAF2077437.1"/>
    <property type="molecule type" value="Genomic_DNA"/>
</dbReference>
<evidence type="ECO:0000256" key="7">
    <source>
        <dbReference type="ARBA" id="ARBA00022989"/>
    </source>
</evidence>
<keyword evidence="15" id="KW-1185">Reference proteome</keyword>
<comment type="cofactor">
    <cofactor evidence="1 12">
        <name>heme</name>
        <dbReference type="ChEBI" id="CHEBI:30413"/>
    </cofactor>
</comment>
<keyword evidence="10 13" id="KW-0503">Monooxygenase</keyword>
<dbReference type="InterPro" id="IPR017972">
    <property type="entry name" value="Cyt_P450_CS"/>
</dbReference>
<evidence type="ECO:0008006" key="16">
    <source>
        <dbReference type="Google" id="ProtNLM"/>
    </source>
</evidence>
<evidence type="ECO:0000256" key="8">
    <source>
        <dbReference type="ARBA" id="ARBA00023002"/>
    </source>
</evidence>
<evidence type="ECO:0000256" key="9">
    <source>
        <dbReference type="ARBA" id="ARBA00023004"/>
    </source>
</evidence>
<reference evidence="14" key="1">
    <citation type="submission" date="2020-01" db="EMBL/GenBank/DDBJ databases">
        <title>Development of genomics and gene disruption for Polysphondylium violaceum indicates a role for the polyketide synthase stlB in stalk morphogenesis.</title>
        <authorList>
            <person name="Narita B."/>
            <person name="Kawabe Y."/>
            <person name="Kin K."/>
            <person name="Saito T."/>
            <person name="Gibbs R."/>
            <person name="Kuspa A."/>
            <person name="Muzny D."/>
            <person name="Queller D."/>
            <person name="Richards S."/>
            <person name="Strassman J."/>
            <person name="Sucgang R."/>
            <person name="Worley K."/>
            <person name="Schaap P."/>
        </authorList>
    </citation>
    <scope>NUCLEOTIDE SEQUENCE</scope>
    <source>
        <strain evidence="14">QSvi11</strain>
    </source>
</reference>
<dbReference type="AlphaFoldDB" id="A0A8J4Q2B1"/>
<keyword evidence="7" id="KW-1133">Transmembrane helix</keyword>
<feature type="binding site" description="axial binding residue" evidence="12">
    <location>
        <position position="407"/>
    </location>
    <ligand>
        <name>heme</name>
        <dbReference type="ChEBI" id="CHEBI:30413"/>
    </ligand>
    <ligandPart>
        <name>Fe</name>
        <dbReference type="ChEBI" id="CHEBI:18248"/>
    </ligandPart>
</feature>
<evidence type="ECO:0000256" key="1">
    <source>
        <dbReference type="ARBA" id="ARBA00001971"/>
    </source>
</evidence>
<dbReference type="GO" id="GO:0016705">
    <property type="term" value="F:oxidoreductase activity, acting on paired donors, with incorporation or reduction of molecular oxygen"/>
    <property type="evidence" value="ECO:0007669"/>
    <property type="project" value="InterPro"/>
</dbReference>
<evidence type="ECO:0000256" key="2">
    <source>
        <dbReference type="ARBA" id="ARBA00004167"/>
    </source>
</evidence>
<evidence type="ECO:0000256" key="5">
    <source>
        <dbReference type="ARBA" id="ARBA00022692"/>
    </source>
</evidence>
<comment type="subcellular location">
    <subcellularLocation>
        <location evidence="2">Membrane</location>
        <topology evidence="2">Single-pass membrane protein</topology>
    </subcellularLocation>
</comment>
<accession>A0A8J4Q2B1</accession>
<evidence type="ECO:0000256" key="10">
    <source>
        <dbReference type="ARBA" id="ARBA00023033"/>
    </source>
</evidence>
<keyword evidence="9 12" id="KW-0408">Iron</keyword>
<comment type="similarity">
    <text evidence="3 13">Belongs to the cytochrome P450 family.</text>
</comment>
<dbReference type="PRINTS" id="PR00385">
    <property type="entry name" value="P450"/>
</dbReference>
<evidence type="ECO:0000256" key="12">
    <source>
        <dbReference type="PIRSR" id="PIRSR602401-1"/>
    </source>
</evidence>
<dbReference type="Pfam" id="PF00067">
    <property type="entry name" value="p450"/>
    <property type="match status" value="1"/>
</dbReference>
<dbReference type="GO" id="GO:0020037">
    <property type="term" value="F:heme binding"/>
    <property type="evidence" value="ECO:0007669"/>
    <property type="project" value="InterPro"/>
</dbReference>
<keyword evidence="4 12" id="KW-0349">Heme</keyword>
<keyword evidence="5" id="KW-0812">Transmembrane</keyword>
<evidence type="ECO:0000256" key="13">
    <source>
        <dbReference type="RuleBase" id="RU000461"/>
    </source>
</evidence>
<dbReference type="OrthoDB" id="1470350at2759"/>
<evidence type="ECO:0000313" key="14">
    <source>
        <dbReference type="EMBL" id="KAF2077437.1"/>
    </source>
</evidence>
<proteinExistence type="inferred from homology"/>
<dbReference type="Gene3D" id="1.10.630.10">
    <property type="entry name" value="Cytochrome P450"/>
    <property type="match status" value="1"/>
</dbReference>
<comment type="caution">
    <text evidence="14">The sequence shown here is derived from an EMBL/GenBank/DDBJ whole genome shotgun (WGS) entry which is preliminary data.</text>
</comment>
<evidence type="ECO:0000256" key="3">
    <source>
        <dbReference type="ARBA" id="ARBA00010617"/>
    </source>
</evidence>
<keyword evidence="8 13" id="KW-0560">Oxidoreductase</keyword>
<dbReference type="PANTHER" id="PTHR24303:SF31">
    <property type="entry name" value="CYTOCHROME P450 307A1-RELATED"/>
    <property type="match status" value="1"/>
</dbReference>
<protein>
    <recommendedName>
        <fullName evidence="16">Cytochrome P450 family protein</fullName>
    </recommendedName>
</protein>
<dbReference type="GO" id="GO:0005506">
    <property type="term" value="F:iron ion binding"/>
    <property type="evidence" value="ECO:0007669"/>
    <property type="project" value="InterPro"/>
</dbReference>
<dbReference type="FunFam" id="1.10.630.10:FF:000068">
    <property type="entry name" value="Probable cytochrome P450 508A2"/>
    <property type="match status" value="1"/>
</dbReference>
<name>A0A8J4Q2B1_9MYCE</name>
<dbReference type="InterPro" id="IPR001128">
    <property type="entry name" value="Cyt_P450"/>
</dbReference>
<dbReference type="PANTHER" id="PTHR24303">
    <property type="entry name" value="HEME-BINDING MONOOXYGENASE FAMILY"/>
    <property type="match status" value="1"/>
</dbReference>
<dbReference type="PROSITE" id="PS00086">
    <property type="entry name" value="CYTOCHROME_P450"/>
    <property type="match status" value="1"/>
</dbReference>
<keyword evidence="11" id="KW-0472">Membrane</keyword>
<dbReference type="InterPro" id="IPR002401">
    <property type="entry name" value="Cyt_P450_E_grp-I"/>
</dbReference>
<dbReference type="GO" id="GO:0004497">
    <property type="term" value="F:monooxygenase activity"/>
    <property type="evidence" value="ECO:0007669"/>
    <property type="project" value="UniProtKB-KW"/>
</dbReference>
<evidence type="ECO:0000256" key="11">
    <source>
        <dbReference type="ARBA" id="ARBA00023136"/>
    </source>
</evidence>
<dbReference type="InterPro" id="IPR036396">
    <property type="entry name" value="Cyt_P450_sf"/>
</dbReference>
<dbReference type="Proteomes" id="UP000695562">
    <property type="component" value="Unassembled WGS sequence"/>
</dbReference>
<gene>
    <name evidence="14" type="ORF">CYY_001286</name>
</gene>
<evidence type="ECO:0000256" key="4">
    <source>
        <dbReference type="ARBA" id="ARBA00022617"/>
    </source>
</evidence>
<evidence type="ECO:0000256" key="6">
    <source>
        <dbReference type="ARBA" id="ARBA00022723"/>
    </source>
</evidence>
<sequence length="460" mass="51980">MPPGPFPLPIIGNLHQLGKSPYKSLKALSDRYGGGLMTLYMGSVPTVLISDPSLVREIMIKHNDQIIDRYNSGSALIIGREKNLLFSKGSFWIKYRNVFSAAMNNARKFNVSSRIEKQAISLNNHFKVIANTYQVFNPHDFIRKYSLNGVIDYSFSDSVEYDSETDHIAIKAAEIMEENLASGNPQDFIPMLAPFYQDKKAKLAAAVGQVWDYCDSAIQVHRKTLIADKPRDLLDLLLVEIEKSDQKDFYNDLDLSRCLTDLIVAGHETVAITLGWLIIYMANNQDIQEKVYQELNRVVGAGNTPSLSNRKDTSLLNACIQEVMRIRTAAPLALPRKASSDIHVGGYVIPKDTQVLMNVYGLAMDDKHWDRPEEFIPERWISNISSSSDSVNNTDAFIPFGVGPRMCVGMGVAKDELFYCASQMLMNFRWMPIDDKQIDDEGIARIALEYKQYQVRIENR</sequence>
<dbReference type="SUPFAM" id="SSF48264">
    <property type="entry name" value="Cytochrome P450"/>
    <property type="match status" value="1"/>
</dbReference>
<dbReference type="PRINTS" id="PR00463">
    <property type="entry name" value="EP450I"/>
</dbReference>
<organism evidence="14 15">
    <name type="scientific">Polysphondylium violaceum</name>
    <dbReference type="NCBI Taxonomy" id="133409"/>
    <lineage>
        <taxon>Eukaryota</taxon>
        <taxon>Amoebozoa</taxon>
        <taxon>Evosea</taxon>
        <taxon>Eumycetozoa</taxon>
        <taxon>Dictyostelia</taxon>
        <taxon>Dictyosteliales</taxon>
        <taxon>Dictyosteliaceae</taxon>
        <taxon>Polysphondylium</taxon>
    </lineage>
</organism>
<keyword evidence="6 12" id="KW-0479">Metal-binding</keyword>
<evidence type="ECO:0000313" key="15">
    <source>
        <dbReference type="Proteomes" id="UP000695562"/>
    </source>
</evidence>
<dbReference type="CDD" id="cd20617">
    <property type="entry name" value="CYP1_2-like"/>
    <property type="match status" value="1"/>
</dbReference>